<dbReference type="OrthoDB" id="9794322at2"/>
<dbReference type="SMART" id="SM00564">
    <property type="entry name" value="PQQ"/>
    <property type="match status" value="6"/>
</dbReference>
<protein>
    <submittedName>
        <fullName evidence="7">Quinoprotein glucose dehydrogenase</fullName>
    </submittedName>
</protein>
<dbReference type="PANTHER" id="PTHR32303:SF4">
    <property type="entry name" value="QUINOPROTEIN GLUCOSE DEHYDROGENASE"/>
    <property type="match status" value="1"/>
</dbReference>
<comment type="cofactor">
    <cofactor evidence="1">
        <name>pyrroloquinoline quinone</name>
        <dbReference type="ChEBI" id="CHEBI:58442"/>
    </cofactor>
</comment>
<dbReference type="InterPro" id="IPR017511">
    <property type="entry name" value="PQQ_mDH"/>
</dbReference>
<dbReference type="InterPro" id="IPR018391">
    <property type="entry name" value="PQQ_b-propeller_rpt"/>
</dbReference>
<dbReference type="SUPFAM" id="SSF50998">
    <property type="entry name" value="Quinoprotein alcohol dehydrogenase-like"/>
    <property type="match status" value="1"/>
</dbReference>
<reference evidence="7 8" key="1">
    <citation type="submission" date="2016-10" db="EMBL/GenBank/DDBJ databases">
        <authorList>
            <person name="de Groot N.N."/>
        </authorList>
    </citation>
    <scope>NUCLEOTIDE SEQUENCE [LARGE SCALE GENOMIC DNA]</scope>
    <source>
        <strain evidence="7 8">DSM 21001</strain>
    </source>
</reference>
<sequence length="714" mass="77690">MRRNNRILALAGLILTPILHAQSWPTYGGDPGGQRFSPATQITKSNLKDLQPAWTYHTHALDQNRPSNHEASFEATPILDGDTLYLTTPYDVVIALDAATGQPRWTHDPNLAPTAEGSIVASRGVALWHSAVQTRIFVATLDARLLALDATTGHPISTWGTHGEIDLKQGVHLQKDGFYRMTSPPTVIGDIVVVGSGVGDNQQVDSESGLVRAYSTLDGHLLWSWEPIPWASSQAIRTGAANTWSVISADPALNLLYLPTGSAAPDYYGGLRPGDDRDANSIVALDATTGKKVWAFQVVHHDLWDYDIASQPLLFTFRNTIPAVAITTKMGMVFVLDRRTGAPLYPIHERPVPQSDVPGETTSPTQPFQELPSLSPLNVSTTDIQTTWQRSSEDAASCQRQFAALRNEGLYTPPSLRGSVLFPGNLGGVNWGSAALDPATGILYANTNRSAFKARLVPRYGLERDLKELNLWLHDWANWGILAGIILALGTLINGFRHRRFLPGPLTLSVTTALMLACVPISRLPMPHEPDSLAHFGYELSPQHKTPYLIERDRILDTHHHPCSPTPWGAISALNLNTGQMAWQRPLGSMIDSADTGAINFGGPIVTASGLVFTAAAEDPYLRAFDAATGDLLWQHDLPVPAQSTPMTYTLNSRQYVVIAAGGHGDKATKLGDSLIAFALPNEPEATKPGAPQLASEMGKHRRNPIRRRQIRKV</sequence>
<evidence type="ECO:0000313" key="8">
    <source>
        <dbReference type="Proteomes" id="UP000199024"/>
    </source>
</evidence>
<dbReference type="InterPro" id="IPR011047">
    <property type="entry name" value="Quinoprotein_ADH-like_sf"/>
</dbReference>
<dbReference type="STRING" id="474950.SAMN05421771_1778"/>
<dbReference type="GO" id="GO:0016020">
    <property type="term" value="C:membrane"/>
    <property type="evidence" value="ECO:0007669"/>
    <property type="project" value="InterPro"/>
</dbReference>
<evidence type="ECO:0000256" key="1">
    <source>
        <dbReference type="ARBA" id="ARBA00001931"/>
    </source>
</evidence>
<keyword evidence="5" id="KW-0732">Signal</keyword>
<feature type="compositionally biased region" description="Basic residues" evidence="4">
    <location>
        <begin position="700"/>
        <end position="714"/>
    </location>
</feature>
<dbReference type="CDD" id="cd10280">
    <property type="entry name" value="PQQ_mGDH"/>
    <property type="match status" value="1"/>
</dbReference>
<feature type="region of interest" description="Disordered" evidence="4">
    <location>
        <begin position="683"/>
        <end position="714"/>
    </location>
</feature>
<feature type="signal peptide" evidence="5">
    <location>
        <begin position="1"/>
        <end position="21"/>
    </location>
</feature>
<feature type="chain" id="PRO_5011694035" evidence="5">
    <location>
        <begin position="22"/>
        <end position="714"/>
    </location>
</feature>
<evidence type="ECO:0000259" key="6">
    <source>
        <dbReference type="Pfam" id="PF01011"/>
    </source>
</evidence>
<keyword evidence="8" id="KW-1185">Reference proteome</keyword>
<comment type="similarity">
    <text evidence="2">Belongs to the bacterial PQQ dehydrogenase family.</text>
</comment>
<dbReference type="RefSeq" id="WP_141223854.1">
    <property type="nucleotide sequence ID" value="NZ_FOZL01000001.1"/>
</dbReference>
<evidence type="ECO:0000313" key="7">
    <source>
        <dbReference type="EMBL" id="SFS10331.1"/>
    </source>
</evidence>
<dbReference type="Gene3D" id="2.140.10.10">
    <property type="entry name" value="Quinoprotein alcohol dehydrogenase-like superfamily"/>
    <property type="match status" value="2"/>
</dbReference>
<feature type="domain" description="Pyrrolo-quinoline quinone repeat" evidence="6">
    <location>
        <begin position="24"/>
        <end position="460"/>
    </location>
</feature>
<evidence type="ECO:0000256" key="3">
    <source>
        <dbReference type="ARBA" id="ARBA00023002"/>
    </source>
</evidence>
<keyword evidence="3" id="KW-0560">Oxidoreductase</keyword>
<dbReference type="GO" id="GO:0008876">
    <property type="term" value="F:quinoprotein glucose dehydrogenase activity"/>
    <property type="evidence" value="ECO:0007669"/>
    <property type="project" value="TreeGrafter"/>
</dbReference>
<accession>A0A1I6M3S7</accession>
<dbReference type="Pfam" id="PF01011">
    <property type="entry name" value="PQQ"/>
    <property type="match status" value="2"/>
</dbReference>
<evidence type="ECO:0000256" key="2">
    <source>
        <dbReference type="ARBA" id="ARBA00008156"/>
    </source>
</evidence>
<feature type="domain" description="Pyrrolo-quinoline quinone repeat" evidence="6">
    <location>
        <begin position="535"/>
        <end position="657"/>
    </location>
</feature>
<evidence type="ECO:0000256" key="4">
    <source>
        <dbReference type="SAM" id="MobiDB-lite"/>
    </source>
</evidence>
<gene>
    <name evidence="7" type="ORF">SAMN05421771_1778</name>
</gene>
<organism evidence="7 8">
    <name type="scientific">Granulicella pectinivorans</name>
    <dbReference type="NCBI Taxonomy" id="474950"/>
    <lineage>
        <taxon>Bacteria</taxon>
        <taxon>Pseudomonadati</taxon>
        <taxon>Acidobacteriota</taxon>
        <taxon>Terriglobia</taxon>
        <taxon>Terriglobales</taxon>
        <taxon>Acidobacteriaceae</taxon>
        <taxon>Granulicella</taxon>
    </lineage>
</organism>
<evidence type="ECO:0000256" key="5">
    <source>
        <dbReference type="SAM" id="SignalP"/>
    </source>
</evidence>
<dbReference type="Proteomes" id="UP000199024">
    <property type="component" value="Unassembled WGS sequence"/>
</dbReference>
<name>A0A1I6M3S7_9BACT</name>
<dbReference type="PANTHER" id="PTHR32303">
    <property type="entry name" value="QUINOPROTEIN ALCOHOL DEHYDROGENASE (CYTOCHROME C)"/>
    <property type="match status" value="1"/>
</dbReference>
<dbReference type="EMBL" id="FOZL01000001">
    <property type="protein sequence ID" value="SFS10331.1"/>
    <property type="molecule type" value="Genomic_DNA"/>
</dbReference>
<dbReference type="InterPro" id="IPR002372">
    <property type="entry name" value="PQQ_rpt_dom"/>
</dbReference>
<dbReference type="AlphaFoldDB" id="A0A1I6M3S7"/>
<dbReference type="GO" id="GO:0048038">
    <property type="term" value="F:quinone binding"/>
    <property type="evidence" value="ECO:0007669"/>
    <property type="project" value="InterPro"/>
</dbReference>
<proteinExistence type="inferred from homology"/>
<feature type="region of interest" description="Disordered" evidence="4">
    <location>
        <begin position="348"/>
        <end position="374"/>
    </location>
</feature>